<dbReference type="AlphaFoldDB" id="A0A382F2A8"/>
<protein>
    <submittedName>
        <fullName evidence="1">Uncharacterized protein</fullName>
    </submittedName>
</protein>
<evidence type="ECO:0000313" key="1">
    <source>
        <dbReference type="EMBL" id="SVB56207.1"/>
    </source>
</evidence>
<proteinExistence type="predicted"/>
<dbReference type="EMBL" id="UINC01047218">
    <property type="protein sequence ID" value="SVB56207.1"/>
    <property type="molecule type" value="Genomic_DNA"/>
</dbReference>
<organism evidence="1">
    <name type="scientific">marine metagenome</name>
    <dbReference type="NCBI Taxonomy" id="408172"/>
    <lineage>
        <taxon>unclassified sequences</taxon>
        <taxon>metagenomes</taxon>
        <taxon>ecological metagenomes</taxon>
    </lineage>
</organism>
<sequence>MNSYLTAPRASKNMPKGIPYIIGNELAERFSFYGMK</sequence>
<accession>A0A382F2A8</accession>
<feature type="non-terminal residue" evidence="1">
    <location>
        <position position="36"/>
    </location>
</feature>
<name>A0A382F2A8_9ZZZZ</name>
<gene>
    <name evidence="1" type="ORF">METZ01_LOCUS209061</name>
</gene>
<dbReference type="InterPro" id="IPR036259">
    <property type="entry name" value="MFS_trans_sf"/>
</dbReference>
<reference evidence="1" key="1">
    <citation type="submission" date="2018-05" db="EMBL/GenBank/DDBJ databases">
        <authorList>
            <person name="Lanie J.A."/>
            <person name="Ng W.-L."/>
            <person name="Kazmierczak K.M."/>
            <person name="Andrzejewski T.M."/>
            <person name="Davidsen T.M."/>
            <person name="Wayne K.J."/>
            <person name="Tettelin H."/>
            <person name="Glass J.I."/>
            <person name="Rusch D."/>
            <person name="Podicherti R."/>
            <person name="Tsui H.-C.T."/>
            <person name="Winkler M.E."/>
        </authorList>
    </citation>
    <scope>NUCLEOTIDE SEQUENCE</scope>
</reference>
<dbReference type="Gene3D" id="1.20.1250.20">
    <property type="entry name" value="MFS general substrate transporter like domains"/>
    <property type="match status" value="1"/>
</dbReference>